<organism evidence="3 4">
    <name type="scientific">Mycena pura</name>
    <dbReference type="NCBI Taxonomy" id="153505"/>
    <lineage>
        <taxon>Eukaryota</taxon>
        <taxon>Fungi</taxon>
        <taxon>Dikarya</taxon>
        <taxon>Basidiomycota</taxon>
        <taxon>Agaricomycotina</taxon>
        <taxon>Agaricomycetes</taxon>
        <taxon>Agaricomycetidae</taxon>
        <taxon>Agaricales</taxon>
        <taxon>Marasmiineae</taxon>
        <taxon>Mycenaceae</taxon>
        <taxon>Mycena</taxon>
    </lineage>
</organism>
<evidence type="ECO:0000313" key="4">
    <source>
        <dbReference type="Proteomes" id="UP001219525"/>
    </source>
</evidence>
<gene>
    <name evidence="3" type="ORF">GGX14DRAFT_297322</name>
</gene>
<dbReference type="InterPro" id="IPR045338">
    <property type="entry name" value="DUF6535"/>
</dbReference>
<evidence type="ECO:0000256" key="1">
    <source>
        <dbReference type="SAM" id="Phobius"/>
    </source>
</evidence>
<proteinExistence type="predicted"/>
<reference evidence="3" key="1">
    <citation type="submission" date="2023-03" db="EMBL/GenBank/DDBJ databases">
        <title>Massive genome expansion in bonnet fungi (Mycena s.s.) driven by repeated elements and novel gene families across ecological guilds.</title>
        <authorList>
            <consortium name="Lawrence Berkeley National Laboratory"/>
            <person name="Harder C.B."/>
            <person name="Miyauchi S."/>
            <person name="Viragh M."/>
            <person name="Kuo A."/>
            <person name="Thoen E."/>
            <person name="Andreopoulos B."/>
            <person name="Lu D."/>
            <person name="Skrede I."/>
            <person name="Drula E."/>
            <person name="Henrissat B."/>
            <person name="Morin E."/>
            <person name="Kohler A."/>
            <person name="Barry K."/>
            <person name="LaButti K."/>
            <person name="Morin E."/>
            <person name="Salamov A."/>
            <person name="Lipzen A."/>
            <person name="Mereny Z."/>
            <person name="Hegedus B."/>
            <person name="Baldrian P."/>
            <person name="Stursova M."/>
            <person name="Weitz H."/>
            <person name="Taylor A."/>
            <person name="Grigoriev I.V."/>
            <person name="Nagy L.G."/>
            <person name="Martin F."/>
            <person name="Kauserud H."/>
        </authorList>
    </citation>
    <scope>NUCLEOTIDE SEQUENCE</scope>
    <source>
        <strain evidence="3">9144</strain>
    </source>
</reference>
<evidence type="ECO:0000259" key="2">
    <source>
        <dbReference type="Pfam" id="PF20153"/>
    </source>
</evidence>
<keyword evidence="1" id="KW-1133">Transmembrane helix</keyword>
<comment type="caution">
    <text evidence="3">The sequence shown here is derived from an EMBL/GenBank/DDBJ whole genome shotgun (WGS) entry which is preliminary data.</text>
</comment>
<dbReference type="Proteomes" id="UP001219525">
    <property type="component" value="Unassembled WGS sequence"/>
</dbReference>
<keyword evidence="1" id="KW-0472">Membrane</keyword>
<keyword evidence="1" id="KW-0812">Transmembrane</keyword>
<feature type="transmembrane region" description="Helical" evidence="1">
    <location>
        <begin position="28"/>
        <end position="45"/>
    </location>
</feature>
<sequence>AKLWMVYISEAEKYDRALLESWKSDMEGLLIFAGLFSAVLTAFIIESYKTLNSDSGDLTVQLLSRISEQLTASANGTTFNIPPSNPFVPQKASIVCNALWFIALGLSLACAVIATLIEQWARELLHRADMRSPPVIRARMFSYLYYGLKRFHMHTVVEIIPLLLHASLFFFFGGLIAFL</sequence>
<feature type="transmembrane region" description="Helical" evidence="1">
    <location>
        <begin position="92"/>
        <end position="117"/>
    </location>
</feature>
<feature type="domain" description="DUF6535" evidence="2">
    <location>
        <begin position="4"/>
        <end position="179"/>
    </location>
</feature>
<feature type="non-terminal residue" evidence="3">
    <location>
        <position position="179"/>
    </location>
</feature>
<dbReference type="Pfam" id="PF20153">
    <property type="entry name" value="DUF6535"/>
    <property type="match status" value="1"/>
</dbReference>
<evidence type="ECO:0000313" key="3">
    <source>
        <dbReference type="EMBL" id="KAJ7222201.1"/>
    </source>
</evidence>
<name>A0AAD6VTA7_9AGAR</name>
<keyword evidence="4" id="KW-1185">Reference proteome</keyword>
<protein>
    <recommendedName>
        <fullName evidence="2">DUF6535 domain-containing protein</fullName>
    </recommendedName>
</protein>
<accession>A0AAD6VTA7</accession>
<feature type="non-terminal residue" evidence="3">
    <location>
        <position position="1"/>
    </location>
</feature>
<dbReference type="AlphaFoldDB" id="A0AAD6VTA7"/>
<feature type="transmembrane region" description="Helical" evidence="1">
    <location>
        <begin position="159"/>
        <end position="178"/>
    </location>
</feature>
<dbReference type="EMBL" id="JARJCW010000007">
    <property type="protein sequence ID" value="KAJ7222201.1"/>
    <property type="molecule type" value="Genomic_DNA"/>
</dbReference>